<evidence type="ECO:0000256" key="2">
    <source>
        <dbReference type="PROSITE-ProRule" id="PRU00335"/>
    </source>
</evidence>
<dbReference type="InterPro" id="IPR023772">
    <property type="entry name" value="DNA-bd_HTH_TetR-type_CS"/>
</dbReference>
<feature type="DNA-binding region" description="H-T-H motif" evidence="2">
    <location>
        <begin position="24"/>
        <end position="43"/>
    </location>
</feature>
<dbReference type="Proteomes" id="UP000616779">
    <property type="component" value="Unassembled WGS sequence"/>
</dbReference>
<dbReference type="SUPFAM" id="SSF48498">
    <property type="entry name" value="Tetracyclin repressor-like, C-terminal domain"/>
    <property type="match status" value="1"/>
</dbReference>
<dbReference type="PRINTS" id="PR00455">
    <property type="entry name" value="HTHTETR"/>
</dbReference>
<dbReference type="InterPro" id="IPR036271">
    <property type="entry name" value="Tet_transcr_reg_TetR-rel_C_sf"/>
</dbReference>
<dbReference type="InterPro" id="IPR050624">
    <property type="entry name" value="HTH-type_Tx_Regulator"/>
</dbReference>
<evidence type="ECO:0000256" key="1">
    <source>
        <dbReference type="ARBA" id="ARBA00023125"/>
    </source>
</evidence>
<dbReference type="PROSITE" id="PS50977">
    <property type="entry name" value="HTH_TETR_2"/>
    <property type="match status" value="1"/>
</dbReference>
<dbReference type="EMBL" id="WHOA01000182">
    <property type="protein sequence ID" value="NOU74745.1"/>
    <property type="molecule type" value="Genomic_DNA"/>
</dbReference>
<protein>
    <submittedName>
        <fullName evidence="4">TetR family transcriptional regulator</fullName>
    </submittedName>
</protein>
<evidence type="ECO:0000313" key="4">
    <source>
        <dbReference type="EMBL" id="NOU74745.1"/>
    </source>
</evidence>
<keyword evidence="5" id="KW-1185">Reference proteome</keyword>
<dbReference type="InterPro" id="IPR009057">
    <property type="entry name" value="Homeodomain-like_sf"/>
</dbReference>
<keyword evidence="1 2" id="KW-0238">DNA-binding</keyword>
<gene>
    <name evidence="4" type="ORF">GC098_25720</name>
</gene>
<accession>A0ABX1Y1M0</accession>
<dbReference type="RefSeq" id="WP_171646142.1">
    <property type="nucleotide sequence ID" value="NZ_WHOA01000182.1"/>
</dbReference>
<dbReference type="PANTHER" id="PTHR43479">
    <property type="entry name" value="ACREF/ENVCD OPERON REPRESSOR-RELATED"/>
    <property type="match status" value="1"/>
</dbReference>
<proteinExistence type="predicted"/>
<feature type="domain" description="HTH tetR-type" evidence="3">
    <location>
        <begin position="1"/>
        <end position="61"/>
    </location>
</feature>
<dbReference type="Gene3D" id="1.10.357.10">
    <property type="entry name" value="Tetracycline Repressor, domain 2"/>
    <property type="match status" value="1"/>
</dbReference>
<name>A0ABX1Y1M0_9BACL</name>
<dbReference type="Pfam" id="PF00440">
    <property type="entry name" value="TetR_N"/>
    <property type="match status" value="1"/>
</dbReference>
<evidence type="ECO:0000259" key="3">
    <source>
        <dbReference type="PROSITE" id="PS50977"/>
    </source>
</evidence>
<sequence>MQTYELILNEAYRLFARNGFEKTSLSMIAKEVGITKPALYYHFSSKEALFHALLQEVCKEIRFDTFFPIKEFTTENFKEYFITCGLKMIHEQRNDPHYSLLMKEFMIQSTRDEKILEAVKAVIDTYVQGFTALFKHGVNLGVMSGGNLGVKAEMLTLVIDQIDNYMTLGIAFDYDRLWQYSVEQVWNGEINK</sequence>
<dbReference type="PROSITE" id="PS01081">
    <property type="entry name" value="HTH_TETR_1"/>
    <property type="match status" value="1"/>
</dbReference>
<evidence type="ECO:0000313" key="5">
    <source>
        <dbReference type="Proteomes" id="UP000616779"/>
    </source>
</evidence>
<dbReference type="SUPFAM" id="SSF46689">
    <property type="entry name" value="Homeodomain-like"/>
    <property type="match status" value="1"/>
</dbReference>
<organism evidence="4 5">
    <name type="scientific">Paenibacillus phytorum</name>
    <dbReference type="NCBI Taxonomy" id="2654977"/>
    <lineage>
        <taxon>Bacteria</taxon>
        <taxon>Bacillati</taxon>
        <taxon>Bacillota</taxon>
        <taxon>Bacilli</taxon>
        <taxon>Bacillales</taxon>
        <taxon>Paenibacillaceae</taxon>
        <taxon>Paenibacillus</taxon>
    </lineage>
</organism>
<reference evidence="4 5" key="1">
    <citation type="submission" date="2019-10" db="EMBL/GenBank/DDBJ databases">
        <title>Description of Paenibacillus terrestris sp. nov.</title>
        <authorList>
            <person name="Carlier A."/>
            <person name="Qi S."/>
        </authorList>
    </citation>
    <scope>NUCLEOTIDE SEQUENCE [LARGE SCALE GENOMIC DNA]</scope>
    <source>
        <strain evidence="4 5">LMG 31458</strain>
    </source>
</reference>
<comment type="caution">
    <text evidence="4">The sequence shown here is derived from an EMBL/GenBank/DDBJ whole genome shotgun (WGS) entry which is preliminary data.</text>
</comment>
<dbReference type="InterPro" id="IPR001647">
    <property type="entry name" value="HTH_TetR"/>
</dbReference>
<dbReference type="PANTHER" id="PTHR43479:SF11">
    <property type="entry name" value="ACREF_ENVCD OPERON REPRESSOR-RELATED"/>
    <property type="match status" value="1"/>
</dbReference>